<feature type="signal peptide" evidence="5">
    <location>
        <begin position="1"/>
        <end position="27"/>
    </location>
</feature>
<dbReference type="SUPFAM" id="SSF53474">
    <property type="entry name" value="alpha/beta-Hydrolases"/>
    <property type="match status" value="1"/>
</dbReference>
<organism evidence="6 7">
    <name type="scientific">Corynebacterium mendelii</name>
    <dbReference type="NCBI Taxonomy" id="2765362"/>
    <lineage>
        <taxon>Bacteria</taxon>
        <taxon>Bacillati</taxon>
        <taxon>Actinomycetota</taxon>
        <taxon>Actinomycetes</taxon>
        <taxon>Mycobacteriales</taxon>
        <taxon>Corynebacteriaceae</taxon>
        <taxon>Corynebacterium</taxon>
    </lineage>
</organism>
<name>A0A939IXL4_9CORY</name>
<evidence type="ECO:0000313" key="7">
    <source>
        <dbReference type="Proteomes" id="UP000664332"/>
    </source>
</evidence>
<dbReference type="PANTHER" id="PTHR33630">
    <property type="entry name" value="CUTINASE RV1984C-RELATED-RELATED"/>
    <property type="match status" value="1"/>
</dbReference>
<dbReference type="Pfam" id="PF01083">
    <property type="entry name" value="Cutinase"/>
    <property type="match status" value="1"/>
</dbReference>
<evidence type="ECO:0000256" key="4">
    <source>
        <dbReference type="ARBA" id="ARBA00023157"/>
    </source>
</evidence>
<evidence type="ECO:0000256" key="3">
    <source>
        <dbReference type="ARBA" id="ARBA00022801"/>
    </source>
</evidence>
<dbReference type="AlphaFoldDB" id="A0A939IXL4"/>
<dbReference type="RefSeq" id="WP_207119173.1">
    <property type="nucleotide sequence ID" value="NZ_JAFLEQ010000008.1"/>
</dbReference>
<gene>
    <name evidence="6" type="ORF">JZY06_06075</name>
</gene>
<dbReference type="PANTHER" id="PTHR33630:SF9">
    <property type="entry name" value="CUTINASE 4"/>
    <property type="match status" value="1"/>
</dbReference>
<evidence type="ECO:0000313" key="6">
    <source>
        <dbReference type="EMBL" id="MBN9644183.1"/>
    </source>
</evidence>
<keyword evidence="5" id="KW-0732">Signal</keyword>
<feature type="chain" id="PRO_5038886775" evidence="5">
    <location>
        <begin position="28"/>
        <end position="293"/>
    </location>
</feature>
<reference evidence="6" key="1">
    <citation type="submission" date="2021-03" db="EMBL/GenBank/DDBJ databases">
        <authorList>
            <person name="Sun Q."/>
        </authorList>
    </citation>
    <scope>NUCLEOTIDE SEQUENCE</scope>
    <source>
        <strain evidence="6">CCM 8862</strain>
    </source>
</reference>
<protein>
    <submittedName>
        <fullName evidence="6">Cutinase family protein</fullName>
    </submittedName>
</protein>
<keyword evidence="2" id="KW-0719">Serine esterase</keyword>
<proteinExistence type="inferred from homology"/>
<dbReference type="SMART" id="SM01110">
    <property type="entry name" value="Cutinase"/>
    <property type="match status" value="1"/>
</dbReference>
<dbReference type="EMBL" id="JAFLEQ010000008">
    <property type="protein sequence ID" value="MBN9644183.1"/>
    <property type="molecule type" value="Genomic_DNA"/>
</dbReference>
<evidence type="ECO:0000256" key="2">
    <source>
        <dbReference type="ARBA" id="ARBA00022487"/>
    </source>
</evidence>
<dbReference type="Gene3D" id="3.40.50.1820">
    <property type="entry name" value="alpha/beta hydrolase"/>
    <property type="match status" value="1"/>
</dbReference>
<dbReference type="InterPro" id="IPR000675">
    <property type="entry name" value="Cutinase/axe"/>
</dbReference>
<sequence length="293" mass="30947">MRFRLLPPVRRLAAAAAACVFAVGGLAGPGSLPRAQAQPAECPATVIIAARGSGEPQAATMAFPVGGATTNGWEGGMIQRTLEHFDLTDTTVIGLDADDYEAATVWLGSGSEVYESSVNGARNAIGRALDFERRTGCRPSYIVMGYSQGAAVMHMAEIPLSWSGRLVGAIYMGDPFLTPGDPALIGAPSGGRGMVYYGGNGLTSTQLRAAPIVADYCLPRDPVCDWPGNVDAANDNYGNHIIYFRPRPHGLTPSEQEVVNRANAMLNLGRQRKADGANNTSPTPVQWSWIAGR</sequence>
<keyword evidence="3" id="KW-0378">Hydrolase</keyword>
<evidence type="ECO:0000256" key="5">
    <source>
        <dbReference type="SAM" id="SignalP"/>
    </source>
</evidence>
<dbReference type="GO" id="GO:0052689">
    <property type="term" value="F:carboxylic ester hydrolase activity"/>
    <property type="evidence" value="ECO:0007669"/>
    <property type="project" value="UniProtKB-KW"/>
</dbReference>
<evidence type="ECO:0000256" key="1">
    <source>
        <dbReference type="ARBA" id="ARBA00007534"/>
    </source>
</evidence>
<accession>A0A939IXL4</accession>
<comment type="similarity">
    <text evidence="1">Belongs to the cutinase family.</text>
</comment>
<keyword evidence="7" id="KW-1185">Reference proteome</keyword>
<keyword evidence="4" id="KW-1015">Disulfide bond</keyword>
<dbReference type="Proteomes" id="UP000664332">
    <property type="component" value="Unassembled WGS sequence"/>
</dbReference>
<dbReference type="InterPro" id="IPR029058">
    <property type="entry name" value="AB_hydrolase_fold"/>
</dbReference>
<comment type="caution">
    <text evidence="6">The sequence shown here is derived from an EMBL/GenBank/DDBJ whole genome shotgun (WGS) entry which is preliminary data.</text>
</comment>